<reference evidence="3" key="1">
    <citation type="submission" date="2021-06" db="EMBL/GenBank/DDBJ databases">
        <authorList>
            <person name="Kallberg Y."/>
            <person name="Tangrot J."/>
            <person name="Rosling A."/>
        </authorList>
    </citation>
    <scope>NUCLEOTIDE SEQUENCE</scope>
    <source>
        <strain evidence="3">MT106</strain>
    </source>
</reference>
<feature type="region of interest" description="Disordered" evidence="2">
    <location>
        <begin position="210"/>
        <end position="236"/>
    </location>
</feature>
<feature type="coiled-coil region" evidence="1">
    <location>
        <begin position="118"/>
        <end position="146"/>
    </location>
</feature>
<name>A0A9N8WP22_9GLOM</name>
<dbReference type="Proteomes" id="UP000789831">
    <property type="component" value="Unassembled WGS sequence"/>
</dbReference>
<gene>
    <name evidence="3" type="ORF">AGERDE_LOCUS3644</name>
</gene>
<sequence length="400" mass="44435">MWNCLYKTCPCLPRRGDTQPPFNHFSYDDDDDNFEFGSLLADQDRESISAFLTRSPFQRAPNTNGYLRVNTMSPDDDISGAASDRGSVLLDDEATIQTQDAQYLPDEQISKLTELISEQVIDAQLAAEEDQARRQEEEEIKRNRQAGMQAAMAQGLIPPNGENGHNKDTYFTIADDDDEVETNEFGNPSGTTFQGKKYNDYSTTSLELSSTNISNSSTNQNGSITTITTNTSTTPTSLKSEEISILNKPRNPHQRLFSSEIVTEDYEDVDENISSSTADLAGNSSGSSAVRYPSKRSMIRHHQQKMEDYSPFSTSILNPDEYESENEDNNIDSGSNNDSPILGDDEIDHPLLHIIPDLSDTVGSFLSGFTKLRGFNNSSYNNNESDQEEGGNSLEDLSRK</sequence>
<feature type="region of interest" description="Disordered" evidence="2">
    <location>
        <begin position="299"/>
        <end position="344"/>
    </location>
</feature>
<proteinExistence type="predicted"/>
<comment type="caution">
    <text evidence="3">The sequence shown here is derived from an EMBL/GenBank/DDBJ whole genome shotgun (WGS) entry which is preliminary data.</text>
</comment>
<feature type="region of interest" description="Disordered" evidence="2">
    <location>
        <begin position="378"/>
        <end position="400"/>
    </location>
</feature>
<protein>
    <submittedName>
        <fullName evidence="3">9174_t:CDS:1</fullName>
    </submittedName>
</protein>
<evidence type="ECO:0000313" key="4">
    <source>
        <dbReference type="Proteomes" id="UP000789831"/>
    </source>
</evidence>
<evidence type="ECO:0000313" key="3">
    <source>
        <dbReference type="EMBL" id="CAG8488917.1"/>
    </source>
</evidence>
<feature type="compositionally biased region" description="Acidic residues" evidence="2">
    <location>
        <begin position="320"/>
        <end position="330"/>
    </location>
</feature>
<organism evidence="3 4">
    <name type="scientific">Ambispora gerdemannii</name>
    <dbReference type="NCBI Taxonomy" id="144530"/>
    <lineage>
        <taxon>Eukaryota</taxon>
        <taxon>Fungi</taxon>
        <taxon>Fungi incertae sedis</taxon>
        <taxon>Mucoromycota</taxon>
        <taxon>Glomeromycotina</taxon>
        <taxon>Glomeromycetes</taxon>
        <taxon>Archaeosporales</taxon>
        <taxon>Ambisporaceae</taxon>
        <taxon>Ambispora</taxon>
    </lineage>
</organism>
<evidence type="ECO:0000256" key="2">
    <source>
        <dbReference type="SAM" id="MobiDB-lite"/>
    </source>
</evidence>
<dbReference type="AlphaFoldDB" id="A0A9N8WP22"/>
<accession>A0A9N8WP22</accession>
<keyword evidence="1" id="KW-0175">Coiled coil</keyword>
<evidence type="ECO:0000256" key="1">
    <source>
        <dbReference type="SAM" id="Coils"/>
    </source>
</evidence>
<dbReference type="OrthoDB" id="2445409at2759"/>
<dbReference type="EMBL" id="CAJVPL010000371">
    <property type="protein sequence ID" value="CAG8488917.1"/>
    <property type="molecule type" value="Genomic_DNA"/>
</dbReference>
<keyword evidence="4" id="KW-1185">Reference proteome</keyword>